<feature type="domain" description="Phospholipid/glycerol acyltransferase" evidence="5">
    <location>
        <begin position="46"/>
        <end position="161"/>
    </location>
</feature>
<comment type="caution">
    <text evidence="6">The sequence shown here is derived from an EMBL/GenBank/DDBJ whole genome shotgun (WGS) entry which is preliminary data.</text>
</comment>
<sequence length="238" mass="27022">MRRLYRLTRRTVWAGLKQALLALYGLLIRVRIFGKDRVGLPLRRSFIVAANHVTGADSIVIQIALRTRLFFVAWSRWFNTRFVGFFMRHLCDTVPVETGAGAENVPGLRACIEALSEGACVGIYPEGELNRTGLVDHLHDGCAWLAARTRTPILPVYVYNLKLGPEPFSRPWINEAWEGFFSVVGNVLNTRIEVRLGEPIEPDPAALQSAEELKHEVERLNRELRRQFDELMLAASRN</sequence>
<evidence type="ECO:0000256" key="3">
    <source>
        <dbReference type="SAM" id="Coils"/>
    </source>
</evidence>
<evidence type="ECO:0000256" key="1">
    <source>
        <dbReference type="ARBA" id="ARBA00022679"/>
    </source>
</evidence>
<dbReference type="Pfam" id="PF01553">
    <property type="entry name" value="Acyltransferase"/>
    <property type="match status" value="1"/>
</dbReference>
<organism evidence="6">
    <name type="scientific">candidate division WOR-3 bacterium</name>
    <dbReference type="NCBI Taxonomy" id="2052148"/>
    <lineage>
        <taxon>Bacteria</taxon>
        <taxon>Bacteria division WOR-3</taxon>
    </lineage>
</organism>
<protein>
    <submittedName>
        <fullName evidence="6">1-acyl-sn-glycerol-3-phosphate acyltransferase</fullName>
    </submittedName>
</protein>
<proteinExistence type="predicted"/>
<dbReference type="AlphaFoldDB" id="A0A7C4GH38"/>
<feature type="coiled-coil region" evidence="3">
    <location>
        <begin position="207"/>
        <end position="234"/>
    </location>
</feature>
<dbReference type="SUPFAM" id="SSF69593">
    <property type="entry name" value="Glycerol-3-phosphate (1)-acyltransferase"/>
    <property type="match status" value="1"/>
</dbReference>
<dbReference type="GO" id="GO:0003841">
    <property type="term" value="F:1-acylglycerol-3-phosphate O-acyltransferase activity"/>
    <property type="evidence" value="ECO:0007669"/>
    <property type="project" value="TreeGrafter"/>
</dbReference>
<dbReference type="CDD" id="cd07989">
    <property type="entry name" value="LPLAT_AGPAT-like"/>
    <property type="match status" value="1"/>
</dbReference>
<gene>
    <name evidence="6" type="ORF">ENS41_04835</name>
</gene>
<keyword evidence="3" id="KW-0175">Coiled coil</keyword>
<name>A0A7C4GH38_UNCW3</name>
<feature type="transmembrane region" description="Helical" evidence="4">
    <location>
        <begin position="12"/>
        <end position="34"/>
    </location>
</feature>
<evidence type="ECO:0000256" key="4">
    <source>
        <dbReference type="SAM" id="Phobius"/>
    </source>
</evidence>
<dbReference type="PANTHER" id="PTHR10434:SF11">
    <property type="entry name" value="1-ACYL-SN-GLYCEROL-3-PHOSPHATE ACYLTRANSFERASE"/>
    <property type="match status" value="1"/>
</dbReference>
<evidence type="ECO:0000313" key="6">
    <source>
        <dbReference type="EMBL" id="HGK28262.1"/>
    </source>
</evidence>
<dbReference type="EMBL" id="DSUT01000098">
    <property type="protein sequence ID" value="HGK28262.1"/>
    <property type="molecule type" value="Genomic_DNA"/>
</dbReference>
<dbReference type="GO" id="GO:0006654">
    <property type="term" value="P:phosphatidic acid biosynthetic process"/>
    <property type="evidence" value="ECO:0007669"/>
    <property type="project" value="TreeGrafter"/>
</dbReference>
<reference evidence="6" key="1">
    <citation type="journal article" date="2020" name="mSystems">
        <title>Genome- and Community-Level Interaction Insights into Carbon Utilization and Element Cycling Functions of Hydrothermarchaeota in Hydrothermal Sediment.</title>
        <authorList>
            <person name="Zhou Z."/>
            <person name="Liu Y."/>
            <person name="Xu W."/>
            <person name="Pan J."/>
            <person name="Luo Z.H."/>
            <person name="Li M."/>
        </authorList>
    </citation>
    <scope>NUCLEOTIDE SEQUENCE [LARGE SCALE GENOMIC DNA]</scope>
    <source>
        <strain evidence="6">SpSt-488</strain>
    </source>
</reference>
<dbReference type="SMART" id="SM00563">
    <property type="entry name" value="PlsC"/>
    <property type="match status" value="1"/>
</dbReference>
<evidence type="ECO:0000256" key="2">
    <source>
        <dbReference type="ARBA" id="ARBA00023315"/>
    </source>
</evidence>
<keyword evidence="1 6" id="KW-0808">Transferase</keyword>
<keyword evidence="4" id="KW-0472">Membrane</keyword>
<accession>A0A7C4GH38</accession>
<keyword evidence="4" id="KW-1133">Transmembrane helix</keyword>
<evidence type="ECO:0000259" key="5">
    <source>
        <dbReference type="SMART" id="SM00563"/>
    </source>
</evidence>
<keyword evidence="2 6" id="KW-0012">Acyltransferase</keyword>
<dbReference type="PANTHER" id="PTHR10434">
    <property type="entry name" value="1-ACYL-SN-GLYCEROL-3-PHOSPHATE ACYLTRANSFERASE"/>
    <property type="match status" value="1"/>
</dbReference>
<dbReference type="InterPro" id="IPR002123">
    <property type="entry name" value="Plipid/glycerol_acylTrfase"/>
</dbReference>
<keyword evidence="4" id="KW-0812">Transmembrane</keyword>